<gene>
    <name evidence="2" type="ORF">SA2016_1004</name>
</gene>
<dbReference type="Proteomes" id="UP000070134">
    <property type="component" value="Chromosome"/>
</dbReference>
<dbReference type="Gene3D" id="3.20.20.370">
    <property type="entry name" value="Glycoside hydrolase/deacetylase"/>
    <property type="match status" value="1"/>
</dbReference>
<dbReference type="SUPFAM" id="SSF88713">
    <property type="entry name" value="Glycoside hydrolase/deacetylase"/>
    <property type="match status" value="1"/>
</dbReference>
<dbReference type="AlphaFoldDB" id="A0A126ZWW8"/>
<evidence type="ECO:0000313" key="3">
    <source>
        <dbReference type="Proteomes" id="UP000070134"/>
    </source>
</evidence>
<keyword evidence="1" id="KW-0472">Membrane</keyword>
<dbReference type="KEGG" id="satk:SA2016_1004"/>
<dbReference type="GO" id="GO:0005975">
    <property type="term" value="P:carbohydrate metabolic process"/>
    <property type="evidence" value="ECO:0007669"/>
    <property type="project" value="InterPro"/>
</dbReference>
<dbReference type="STRING" id="37927.SA2016_1004"/>
<sequence length="593" mass="65088">MEKQYQLSRRGRVWWVIALVSLPLVAATAVFGLTDDSLVDGENSPLARRFTTVTNSDADASAVKTATFSPRFGRPDGKRTLVLYDGTGTTSEDAELYGIEAGNLATHFGEAKVSAVGDYTADMMKDFDAVVYLGTDSKATPPKAFLTDVLKGTVPVLWVEQNINKLVGDELGSIAEFVSRYGWDPTAPLEVSNVQVKSVSYKGRSVHRNTLDSDAVYSPRIVDPGKARTLATIVCGDPQHPVSCNVPGEPPATGLAWAVSSGNLTYVAEIPLNYIDENDLYLIFSDLYYDLLAPGTQPVRQAALRLEDVGPEADPNDLRKVADYLHDAGVPFQVAVIPVDVARIPGKDGWYGLSLLDRPKVVEALKYMQARGGTLIQHGTTHQYGTLNNPYSGRSGEDYEFYRYGCTDTDRPPYKFGECKADSYITKIGPVGEDSVEQQITRIEYGRQVMIDAGLGTPTIFETPHYSASVNAYAAIAAVYKARYEQSDYYAGMISGKKITTRSDSQQFPYTVHDIYGTTVYPEDLGNITVTEQNNHAIRDPQYIIDRAKANLVVRESTASFFFHPYLSLDLLKQAVTGIKDLGYTFVPVGDLR</sequence>
<accession>A0A126ZWW8</accession>
<reference evidence="2 3" key="1">
    <citation type="submission" date="2016-02" db="EMBL/GenBank/DDBJ databases">
        <title>Complete genome of Sinomonas atrocyanea KCTC 3377.</title>
        <authorList>
            <person name="Kim K.M."/>
        </authorList>
    </citation>
    <scope>NUCLEOTIDE SEQUENCE [LARGE SCALE GENOMIC DNA]</scope>
    <source>
        <strain evidence="2 3">KCTC 3377</strain>
    </source>
</reference>
<evidence type="ECO:0000313" key="2">
    <source>
        <dbReference type="EMBL" id="AMM31689.1"/>
    </source>
</evidence>
<evidence type="ECO:0000256" key="1">
    <source>
        <dbReference type="SAM" id="Phobius"/>
    </source>
</evidence>
<keyword evidence="1" id="KW-1133">Transmembrane helix</keyword>
<dbReference type="InterPro" id="IPR018763">
    <property type="entry name" value="DUF2334"/>
</dbReference>
<dbReference type="PATRIC" id="fig|37927.3.peg.1047"/>
<dbReference type="InterPro" id="IPR011330">
    <property type="entry name" value="Glyco_hydro/deAcase_b/a-brl"/>
</dbReference>
<dbReference type="OrthoDB" id="2339428at2"/>
<feature type="transmembrane region" description="Helical" evidence="1">
    <location>
        <begin position="12"/>
        <end position="33"/>
    </location>
</feature>
<keyword evidence="1" id="KW-0812">Transmembrane</keyword>
<dbReference type="EMBL" id="CP014518">
    <property type="protein sequence ID" value="AMM31689.1"/>
    <property type="molecule type" value="Genomic_DNA"/>
</dbReference>
<evidence type="ECO:0008006" key="4">
    <source>
        <dbReference type="Google" id="ProtNLM"/>
    </source>
</evidence>
<protein>
    <recommendedName>
        <fullName evidence="4">DUF2334 domain-containing protein</fullName>
    </recommendedName>
</protein>
<name>A0A126ZWW8_9MICC</name>
<dbReference type="CDD" id="cd10923">
    <property type="entry name" value="CE4_COG5298"/>
    <property type="match status" value="1"/>
</dbReference>
<dbReference type="Pfam" id="PF10096">
    <property type="entry name" value="DUF2334"/>
    <property type="match status" value="1"/>
</dbReference>
<keyword evidence="3" id="KW-1185">Reference proteome</keyword>
<organism evidence="2 3">
    <name type="scientific">Sinomonas atrocyanea</name>
    <dbReference type="NCBI Taxonomy" id="37927"/>
    <lineage>
        <taxon>Bacteria</taxon>
        <taxon>Bacillati</taxon>
        <taxon>Actinomycetota</taxon>
        <taxon>Actinomycetes</taxon>
        <taxon>Micrococcales</taxon>
        <taxon>Micrococcaceae</taxon>
        <taxon>Sinomonas</taxon>
    </lineage>
</organism>
<proteinExistence type="predicted"/>
<dbReference type="RefSeq" id="WP_084249326.1">
    <property type="nucleotide sequence ID" value="NZ_BJMO01000042.1"/>
</dbReference>